<proteinExistence type="predicted"/>
<comment type="caution">
    <text evidence="2">The sequence shown here is derived from an EMBL/GenBank/DDBJ whole genome shotgun (WGS) entry which is preliminary data.</text>
</comment>
<dbReference type="Pfam" id="PF09523">
    <property type="entry name" value="DUF2390"/>
    <property type="match status" value="1"/>
</dbReference>
<feature type="coiled-coil region" evidence="1">
    <location>
        <begin position="82"/>
        <end position="109"/>
    </location>
</feature>
<dbReference type="NCBIfam" id="TIGR02444">
    <property type="entry name" value="TIGR02444 family protein"/>
    <property type="match status" value="1"/>
</dbReference>
<dbReference type="RefSeq" id="WP_102820695.1">
    <property type="nucleotide sequence ID" value="NZ_JAMOHR010000012.1"/>
</dbReference>
<name>A0A2N8RE05_STUST</name>
<sequence length="158" mass="17494">MTSSDLWTFALRCYARPGVEDACLELQTLGADVCVLLCAAQLEAQGVACEQGRLHLLEEVAAPWRQQVVQPLRDLRQAWRPLAEQDEVLRNLRETLKKLELEAERSLLERLHAASSGWAAATGPNDWLGALAPTANCRAALETLRSAAYQTQLELDDV</sequence>
<dbReference type="EMBL" id="POUM01000009">
    <property type="protein sequence ID" value="PNF59317.1"/>
    <property type="molecule type" value="Genomic_DNA"/>
</dbReference>
<dbReference type="Proteomes" id="UP000236003">
    <property type="component" value="Unassembled WGS sequence"/>
</dbReference>
<reference evidence="2 3" key="1">
    <citation type="submission" date="2018-01" db="EMBL/GenBank/DDBJ databases">
        <title>Denitrification phenotypes of diverse strains of Pseudomonas stutzeri.</title>
        <authorList>
            <person name="Milligan D.A."/>
            <person name="Bergaust L."/>
            <person name="Bakken L.R."/>
            <person name="Frostegard A."/>
        </authorList>
    </citation>
    <scope>NUCLEOTIDE SEQUENCE [LARGE SCALE GENOMIC DNA]</scope>
    <source>
        <strain evidence="2 3">CCUG 44592</strain>
    </source>
</reference>
<accession>A0A2N8RE05</accession>
<evidence type="ECO:0000313" key="2">
    <source>
        <dbReference type="EMBL" id="PNF59317.1"/>
    </source>
</evidence>
<evidence type="ECO:0000256" key="1">
    <source>
        <dbReference type="SAM" id="Coils"/>
    </source>
</evidence>
<protein>
    <submittedName>
        <fullName evidence="2">TIGR02444 family protein</fullName>
    </submittedName>
</protein>
<gene>
    <name evidence="2" type="ORF">CXK99_11915</name>
</gene>
<dbReference type="AlphaFoldDB" id="A0A2N8RE05"/>
<keyword evidence="1" id="KW-0175">Coiled coil</keyword>
<organism evidence="2 3">
    <name type="scientific">Stutzerimonas stutzeri</name>
    <name type="common">Pseudomonas stutzeri</name>
    <dbReference type="NCBI Taxonomy" id="316"/>
    <lineage>
        <taxon>Bacteria</taxon>
        <taxon>Pseudomonadati</taxon>
        <taxon>Pseudomonadota</taxon>
        <taxon>Gammaproteobacteria</taxon>
        <taxon>Pseudomonadales</taxon>
        <taxon>Pseudomonadaceae</taxon>
        <taxon>Stutzerimonas</taxon>
    </lineage>
</organism>
<evidence type="ECO:0000313" key="3">
    <source>
        <dbReference type="Proteomes" id="UP000236003"/>
    </source>
</evidence>
<dbReference type="InterPro" id="IPR012659">
    <property type="entry name" value="CHP02444"/>
</dbReference>